<dbReference type="RefSeq" id="WP_207856764.1">
    <property type="nucleotide sequence ID" value="NZ_JAFREP010000002.1"/>
</dbReference>
<dbReference type="EMBL" id="JAFREP010000002">
    <property type="protein sequence ID" value="MBO1317515.1"/>
    <property type="molecule type" value="Genomic_DNA"/>
</dbReference>
<name>A0A8J7QFI9_9BACT</name>
<sequence length="779" mass="87631">MRTLIRWVFLMIGGLVIWVLVQSDLRWLEPAGAGQNYQRTRGATPSLTYALLPEGRLEFQLPAQTQTMRLVVNGVVRRDQVAEQVGPVEPRFALAYAWHDRGGLVLHEGVYHFRARVVAETAHQHLFFENPRLLPSDPRAAVPTPPAEVGRAAKLVLRLAEHDAAVDHLVVRCYAEALLGPEEARRQWQRASPAQRREMAKGNVYPPSRLTAEERAGLMQRRRRPVGPLGIQGRDFRTRMLYALNGARLEEANQPESREVPVGTVLEPGRALAWRLSGDETDVRLQVVPLQENEVTGTTWVPGSEGERKQVWRPGAESRVIDTQAGGLLRLRVSGAARVRLLVNNSELPVAGYLVDHFRVGETPLEYRFLAEQGAALRLDLRAPQGSEPRWTYQILDARGRVLHQGRQQMATGPSPYAWLPAGAQPAAPLNEPERRYLRLPAGARALRLQSDQPLYCAAYVQPGDWLLREETPGVFNQQWFSIQPPEAEARRVSVQIVEQPEAAADDSGTWQAESLLPDGDWLGHHLWLSREEAPFGAHESLRTVYTQTPVGRDLDLHFPDGTQKDVMPALVVFRESKKPSRITLFRNDEAVFAHTLAARHGDWRLPPMPAGPSRVRIECDDPGARFFINQREPRGAFKRKRLGGRLTRNGLRYKVHKPGNGTRVVKGWLLTRPDLKEPPRLRLTLSGPFTTGVAASEFTARRRALMVQAAPARTRQALAADGTALWQWTPFYVPLKSDCPAGDYELHVESLDRQNHFLLLNQIWREQDTTSAHVNHLP</sequence>
<gene>
    <name evidence="1" type="ORF">J3U88_03515</name>
</gene>
<keyword evidence="2" id="KW-1185">Reference proteome</keyword>
<evidence type="ECO:0000313" key="1">
    <source>
        <dbReference type="EMBL" id="MBO1317515.1"/>
    </source>
</evidence>
<proteinExistence type="predicted"/>
<evidence type="ECO:0000313" key="2">
    <source>
        <dbReference type="Proteomes" id="UP000664417"/>
    </source>
</evidence>
<organism evidence="1 2">
    <name type="scientific">Acanthopleuribacter pedis</name>
    <dbReference type="NCBI Taxonomy" id="442870"/>
    <lineage>
        <taxon>Bacteria</taxon>
        <taxon>Pseudomonadati</taxon>
        <taxon>Acidobacteriota</taxon>
        <taxon>Holophagae</taxon>
        <taxon>Acanthopleuribacterales</taxon>
        <taxon>Acanthopleuribacteraceae</taxon>
        <taxon>Acanthopleuribacter</taxon>
    </lineage>
</organism>
<reference evidence="1" key="1">
    <citation type="submission" date="2021-03" db="EMBL/GenBank/DDBJ databases">
        <authorList>
            <person name="Wang G."/>
        </authorList>
    </citation>
    <scope>NUCLEOTIDE SEQUENCE</scope>
    <source>
        <strain evidence="1">KCTC 12899</strain>
    </source>
</reference>
<accession>A0A8J7QFI9</accession>
<comment type="caution">
    <text evidence="1">The sequence shown here is derived from an EMBL/GenBank/DDBJ whole genome shotgun (WGS) entry which is preliminary data.</text>
</comment>
<dbReference type="AlphaFoldDB" id="A0A8J7QFI9"/>
<dbReference type="Proteomes" id="UP000664417">
    <property type="component" value="Unassembled WGS sequence"/>
</dbReference>
<protein>
    <submittedName>
        <fullName evidence="1">Uncharacterized protein</fullName>
    </submittedName>
</protein>